<evidence type="ECO:0000313" key="3">
    <source>
        <dbReference type="Proteomes" id="UP000004162"/>
    </source>
</evidence>
<dbReference type="InterPro" id="IPR038186">
    <property type="entry name" value="CHAD_dom_sf"/>
</dbReference>
<dbReference type="OrthoDB" id="9810154at2"/>
<evidence type="ECO:0000259" key="1">
    <source>
        <dbReference type="PROSITE" id="PS51708"/>
    </source>
</evidence>
<dbReference type="EMBL" id="AASE01000010">
    <property type="protein sequence ID" value="EAT58919.1"/>
    <property type="molecule type" value="Genomic_DNA"/>
</dbReference>
<dbReference type="Pfam" id="PF05235">
    <property type="entry name" value="CHAD"/>
    <property type="match status" value="1"/>
</dbReference>
<feature type="domain" description="CHAD" evidence="1">
    <location>
        <begin position="229"/>
        <end position="518"/>
    </location>
</feature>
<comment type="caution">
    <text evidence="2">The sequence shown here is derived from an EMBL/GenBank/DDBJ whole genome shotgun (WGS) entry which is preliminary data.</text>
</comment>
<name>Q0YRH5_9CHLB</name>
<sequence length="541" mass="62779">MVDNSSKCQKRMGVTPTKIVLIPNHLHSPWSHHEKMHAAGWQLVQCSYRQAESVYYDTFDWLAFENGIAVIKKESSLYITDLHSGSETAYIPFRGNPAVFFPSRLPECKLKKLLGACGDMRAFIKLCVFTTISQTFNILDGQDKTIGTLFSESWHLAEDQGQNPFCQGYALKPLKGFSNEVAEFETWLSSQYESRKIVEYRDLYLILMKEAGLNVKGYSSKIHLQLDEHAMIHENARRMLQSTFTLVKQNETGISRDIDTEFLHDYRVAIRRSRSVLILLKGVFNPEETAYFLNAFKDIGERTNELRDMDVYLLHQTTYFGYLPPVLQPPLKEFFSEITAKRNKLHKEFCSHLASAKYRSFLKEWNEWINKEELPSQEKAPNATLATSTIAEATIKKAWKKVIRDGRKIGRKTTDKELHTLRIDCKKLRYLLEFFSSIFPNKTIAPIIRQLKELQENLGNFTDFSVQISFLEKRLVLMETEKKHTLLAATTGGLIAILYQKQEETRRKFHDTFRGFDDEQTAKFMHELLTFRKENENNSTL</sequence>
<dbReference type="PROSITE" id="PS51708">
    <property type="entry name" value="CHAD"/>
    <property type="match status" value="1"/>
</dbReference>
<dbReference type="Gene3D" id="1.40.20.10">
    <property type="entry name" value="CHAD domain"/>
    <property type="match status" value="1"/>
</dbReference>
<dbReference type="PANTHER" id="PTHR39339:SF1">
    <property type="entry name" value="CHAD DOMAIN-CONTAINING PROTEIN"/>
    <property type="match status" value="1"/>
</dbReference>
<dbReference type="PANTHER" id="PTHR39339">
    <property type="entry name" value="SLR1444 PROTEIN"/>
    <property type="match status" value="1"/>
</dbReference>
<dbReference type="AlphaFoldDB" id="Q0YRH5"/>
<organism evidence="2 3">
    <name type="scientific">Chlorobium ferrooxidans DSM 13031</name>
    <dbReference type="NCBI Taxonomy" id="377431"/>
    <lineage>
        <taxon>Bacteria</taxon>
        <taxon>Pseudomonadati</taxon>
        <taxon>Chlorobiota</taxon>
        <taxon>Chlorobiia</taxon>
        <taxon>Chlorobiales</taxon>
        <taxon>Chlorobiaceae</taxon>
        <taxon>Chlorobium/Pelodictyon group</taxon>
        <taxon>Chlorobium</taxon>
    </lineage>
</organism>
<gene>
    <name evidence="2" type="ORF">CferDRAFT_0860</name>
</gene>
<keyword evidence="3" id="KW-1185">Reference proteome</keyword>
<evidence type="ECO:0000313" key="2">
    <source>
        <dbReference type="EMBL" id="EAT58919.1"/>
    </source>
</evidence>
<protein>
    <submittedName>
        <fullName evidence="2">CHAD</fullName>
    </submittedName>
</protein>
<reference evidence="2 3" key="1">
    <citation type="submission" date="2006-07" db="EMBL/GenBank/DDBJ databases">
        <title>Annotation of the draft genome assembly of Chlorobium ferroxidans DSM 13031.</title>
        <authorList>
            <consortium name="US DOE Joint Genome Institute (JGI-ORNL)"/>
            <person name="Larimer F."/>
            <person name="Land M."/>
            <person name="Hauser L."/>
        </authorList>
    </citation>
    <scope>NUCLEOTIDE SEQUENCE [LARGE SCALE GENOMIC DNA]</scope>
    <source>
        <strain evidence="2 3">DSM 13031</strain>
    </source>
</reference>
<reference evidence="2 3" key="2">
    <citation type="submission" date="2006-07" db="EMBL/GenBank/DDBJ databases">
        <title>Sequencing of the draft genome and assembly of Chlorobium ferroxidans DSM 13031.</title>
        <authorList>
            <consortium name="US DOE Joint Genome Institute (JGI-PGF)"/>
            <person name="Copeland A."/>
            <person name="Lucas S."/>
            <person name="Lapidus A."/>
            <person name="Barry K."/>
            <person name="Glavina del Rio T."/>
            <person name="Dalin E."/>
            <person name="Tice H."/>
            <person name="Bruce D."/>
            <person name="Pitluck S."/>
            <person name="Richardson P."/>
        </authorList>
    </citation>
    <scope>NUCLEOTIDE SEQUENCE [LARGE SCALE GENOMIC DNA]</scope>
    <source>
        <strain evidence="2 3">DSM 13031</strain>
    </source>
</reference>
<dbReference type="InterPro" id="IPR007899">
    <property type="entry name" value="CHAD_dom"/>
</dbReference>
<dbReference type="SMART" id="SM00880">
    <property type="entry name" value="CHAD"/>
    <property type="match status" value="1"/>
</dbReference>
<accession>Q0YRH5</accession>
<dbReference type="Proteomes" id="UP000004162">
    <property type="component" value="Unassembled WGS sequence"/>
</dbReference>
<proteinExistence type="predicted"/>